<sequence>MSSLTEVIESYINELFEREEQGSAADAERVSLRRKDVAERFGCVPSQINYVLRSRFTPERGYIVESQRGGHGYIRIMKISYDIPEERARHIVKIVGDSISEADARRLLCSLQARGMINARERLLIEISLRHIGELCDSMFDVSPYKKSLLAAEMLKKMLCGLDLA</sequence>
<evidence type="ECO:0000259" key="1">
    <source>
        <dbReference type="Pfam" id="PF05848"/>
    </source>
</evidence>
<protein>
    <submittedName>
        <fullName evidence="3">CtsR family transcriptional regulator</fullName>
    </submittedName>
</protein>
<dbReference type="RefSeq" id="WP_154527636.1">
    <property type="nucleotide sequence ID" value="NZ_JAXDZJ010000073.1"/>
</dbReference>
<organism evidence="3 4">
    <name type="scientific">Pyramidobacter porci</name>
    <dbReference type="NCBI Taxonomy" id="2605789"/>
    <lineage>
        <taxon>Bacteria</taxon>
        <taxon>Thermotogati</taxon>
        <taxon>Synergistota</taxon>
        <taxon>Synergistia</taxon>
        <taxon>Synergistales</taxon>
        <taxon>Dethiosulfovibrionaceae</taxon>
        <taxon>Pyramidobacter</taxon>
    </lineage>
</organism>
<dbReference type="Proteomes" id="UP000473699">
    <property type="component" value="Unassembled WGS sequence"/>
</dbReference>
<evidence type="ECO:0000313" key="4">
    <source>
        <dbReference type="Proteomes" id="UP000473699"/>
    </source>
</evidence>
<feature type="domain" description="CtsR C-terminal dimerization" evidence="2">
    <location>
        <begin position="85"/>
        <end position="159"/>
    </location>
</feature>
<proteinExistence type="predicted"/>
<dbReference type="Gene3D" id="3.30.56.130">
    <property type="entry name" value="Transcriptional regulator CtsR, winged HTH domain"/>
    <property type="match status" value="1"/>
</dbReference>
<dbReference type="InterPro" id="IPR040465">
    <property type="entry name" value="CtsR_N"/>
</dbReference>
<feature type="domain" description="CtsR N-terminal HTH" evidence="1">
    <location>
        <begin position="3"/>
        <end position="79"/>
    </location>
</feature>
<evidence type="ECO:0000313" key="3">
    <source>
        <dbReference type="EMBL" id="MST54493.1"/>
    </source>
</evidence>
<reference evidence="3 4" key="1">
    <citation type="submission" date="2019-08" db="EMBL/GenBank/DDBJ databases">
        <title>In-depth cultivation of the pig gut microbiome towards novel bacterial diversity and tailored functional studies.</title>
        <authorList>
            <person name="Wylensek D."/>
            <person name="Hitch T.C.A."/>
            <person name="Clavel T."/>
        </authorList>
    </citation>
    <scope>NUCLEOTIDE SEQUENCE [LARGE SCALE GENOMIC DNA]</scope>
    <source>
        <strain evidence="3 4">SM-530-WT-4B</strain>
    </source>
</reference>
<dbReference type="InterPro" id="IPR041902">
    <property type="entry name" value="CtsR_N_sf"/>
</dbReference>
<evidence type="ECO:0000259" key="2">
    <source>
        <dbReference type="Pfam" id="PF17727"/>
    </source>
</evidence>
<dbReference type="Gene3D" id="1.10.1200.150">
    <property type="entry name" value="Transcriptional regulator CtsR, C-terminal domain"/>
    <property type="match status" value="1"/>
</dbReference>
<name>A0A6L5Y8H5_9BACT</name>
<dbReference type="AlphaFoldDB" id="A0A6L5Y8H5"/>
<keyword evidence="4" id="KW-1185">Reference proteome</keyword>
<dbReference type="Pfam" id="PF05848">
    <property type="entry name" value="CtsR"/>
    <property type="match status" value="1"/>
</dbReference>
<dbReference type="InterPro" id="IPR041473">
    <property type="entry name" value="CtsR_C"/>
</dbReference>
<accession>A0A6L5Y8H5</accession>
<dbReference type="Pfam" id="PF17727">
    <property type="entry name" value="CtsR_C"/>
    <property type="match status" value="1"/>
</dbReference>
<comment type="caution">
    <text evidence="3">The sequence shown here is derived from an EMBL/GenBank/DDBJ whole genome shotgun (WGS) entry which is preliminary data.</text>
</comment>
<dbReference type="InterPro" id="IPR041908">
    <property type="entry name" value="CtsR_C_sf"/>
</dbReference>
<dbReference type="EMBL" id="VUNH01000001">
    <property type="protein sequence ID" value="MST54493.1"/>
    <property type="molecule type" value="Genomic_DNA"/>
</dbReference>
<gene>
    <name evidence="3" type="ORF">FYJ74_00275</name>
</gene>